<evidence type="ECO:0000313" key="2">
    <source>
        <dbReference type="EMBL" id="ELZ93653.1"/>
    </source>
</evidence>
<organism evidence="2 3">
    <name type="scientific">Haloferax sulfurifontis ATCC BAA-897</name>
    <dbReference type="NCBI Taxonomy" id="662480"/>
    <lineage>
        <taxon>Archaea</taxon>
        <taxon>Methanobacteriati</taxon>
        <taxon>Methanobacteriota</taxon>
        <taxon>Stenosarchaea group</taxon>
        <taxon>Halobacteria</taxon>
        <taxon>Halobacteriales</taxon>
        <taxon>Haloferacaceae</taxon>
        <taxon>Haloferax</taxon>
    </lineage>
</organism>
<protein>
    <submittedName>
        <fullName evidence="2">Uncharacterized protein</fullName>
    </submittedName>
</protein>
<feature type="compositionally biased region" description="Polar residues" evidence="1">
    <location>
        <begin position="1"/>
        <end position="20"/>
    </location>
</feature>
<proteinExistence type="predicted"/>
<comment type="caution">
    <text evidence="2">The sequence shown here is derived from an EMBL/GenBank/DDBJ whole genome shotgun (WGS) entry which is preliminary data.</text>
</comment>
<evidence type="ECO:0000313" key="3">
    <source>
        <dbReference type="Proteomes" id="UP000011508"/>
    </source>
</evidence>
<sequence>MSTAVSWSSPTTVCRSNTSRDGTHPASTAYFESSGTTATASTSWPVADANRAALSSAAFASREPS</sequence>
<dbReference type="Proteomes" id="UP000011508">
    <property type="component" value="Unassembled WGS sequence"/>
</dbReference>
<keyword evidence="3" id="KW-1185">Reference proteome</keyword>
<reference evidence="2 3" key="1">
    <citation type="journal article" date="2014" name="PLoS Genet.">
        <title>Phylogenetically driven sequencing of extremely halophilic archaea reveals strategies for static and dynamic osmo-response.</title>
        <authorList>
            <person name="Becker E.A."/>
            <person name="Seitzer P.M."/>
            <person name="Tritt A."/>
            <person name="Larsen D."/>
            <person name="Krusor M."/>
            <person name="Yao A.I."/>
            <person name="Wu D."/>
            <person name="Madern D."/>
            <person name="Eisen J.A."/>
            <person name="Darling A.E."/>
            <person name="Facciotti M.T."/>
        </authorList>
    </citation>
    <scope>NUCLEOTIDE SEQUENCE [LARGE SCALE GENOMIC DNA]</scope>
    <source>
        <strain evidence="2 3">ATCC BAA-897</strain>
    </source>
</reference>
<name>M0ICS1_9EURY</name>
<accession>M0ICS1</accession>
<dbReference type="AlphaFoldDB" id="M0ICS1"/>
<gene>
    <name evidence="2" type="ORF">C441_09061</name>
</gene>
<evidence type="ECO:0000256" key="1">
    <source>
        <dbReference type="SAM" id="MobiDB-lite"/>
    </source>
</evidence>
<feature type="region of interest" description="Disordered" evidence="1">
    <location>
        <begin position="1"/>
        <end position="37"/>
    </location>
</feature>
<dbReference type="EMBL" id="AOLM01000017">
    <property type="protein sequence ID" value="ELZ93653.1"/>
    <property type="molecule type" value="Genomic_DNA"/>
</dbReference>